<sequence>MGVLNRNMKTIRKVQTDCQILERCTNNPILLDNFHKCVLFGKTTLHDGIYSYIVYLTDVNIITRIKSREEYQDLSKHICKLFVFSDADNIKNKIKCELQEQTQYMTQS</sequence>
<organism evidence="1">
    <name type="scientific">marine sediment metagenome</name>
    <dbReference type="NCBI Taxonomy" id="412755"/>
    <lineage>
        <taxon>unclassified sequences</taxon>
        <taxon>metagenomes</taxon>
        <taxon>ecological metagenomes</taxon>
    </lineage>
</organism>
<accession>X1S1G7</accession>
<protein>
    <submittedName>
        <fullName evidence="1">Uncharacterized protein</fullName>
    </submittedName>
</protein>
<name>X1S1G7_9ZZZZ</name>
<dbReference type="AlphaFoldDB" id="X1S1G7"/>
<dbReference type="EMBL" id="BARW01012636">
    <property type="protein sequence ID" value="GAI72986.1"/>
    <property type="molecule type" value="Genomic_DNA"/>
</dbReference>
<comment type="caution">
    <text evidence="1">The sequence shown here is derived from an EMBL/GenBank/DDBJ whole genome shotgun (WGS) entry which is preliminary data.</text>
</comment>
<proteinExistence type="predicted"/>
<reference evidence="1" key="1">
    <citation type="journal article" date="2014" name="Front. Microbiol.">
        <title>High frequency of phylogenetically diverse reductive dehalogenase-homologous genes in deep subseafloor sedimentary metagenomes.</title>
        <authorList>
            <person name="Kawai M."/>
            <person name="Futagami T."/>
            <person name="Toyoda A."/>
            <person name="Takaki Y."/>
            <person name="Nishi S."/>
            <person name="Hori S."/>
            <person name="Arai W."/>
            <person name="Tsubouchi T."/>
            <person name="Morono Y."/>
            <person name="Uchiyama I."/>
            <person name="Ito T."/>
            <person name="Fujiyama A."/>
            <person name="Inagaki F."/>
            <person name="Takami H."/>
        </authorList>
    </citation>
    <scope>NUCLEOTIDE SEQUENCE</scope>
    <source>
        <strain evidence="1">Expedition CK06-06</strain>
    </source>
</reference>
<gene>
    <name evidence="1" type="ORF">S12H4_23679</name>
</gene>
<evidence type="ECO:0000313" key="1">
    <source>
        <dbReference type="EMBL" id="GAI72986.1"/>
    </source>
</evidence>